<gene>
    <name evidence="2" type="ORF">Apau_0462</name>
</gene>
<keyword evidence="3" id="KW-1185">Reference proteome</keyword>
<protein>
    <submittedName>
        <fullName evidence="2">Uncharacterized protein</fullName>
    </submittedName>
</protein>
<feature type="transmembrane region" description="Helical" evidence="1">
    <location>
        <begin position="365"/>
        <end position="383"/>
    </location>
</feature>
<keyword evidence="1" id="KW-0812">Transmembrane</keyword>
<evidence type="ECO:0000313" key="2">
    <source>
        <dbReference type="EMBL" id="EFQ22896.1"/>
    </source>
</evidence>
<feature type="transmembrane region" description="Helical" evidence="1">
    <location>
        <begin position="280"/>
        <end position="296"/>
    </location>
</feature>
<dbReference type="EMBL" id="CM001022">
    <property type="protein sequence ID" value="EFQ22896.1"/>
    <property type="molecule type" value="Genomic_DNA"/>
</dbReference>
<evidence type="ECO:0000256" key="1">
    <source>
        <dbReference type="SAM" id="Phobius"/>
    </source>
</evidence>
<dbReference type="STRING" id="584708.Apau_0462"/>
<feature type="transmembrane region" description="Helical" evidence="1">
    <location>
        <begin position="181"/>
        <end position="198"/>
    </location>
</feature>
<dbReference type="RefSeq" id="WP_006300049.1">
    <property type="nucleotide sequence ID" value="NZ_CM001022.1"/>
</dbReference>
<feature type="transmembrane region" description="Helical" evidence="1">
    <location>
        <begin position="424"/>
        <end position="446"/>
    </location>
</feature>
<feature type="transmembrane region" description="Helical" evidence="1">
    <location>
        <begin position="37"/>
        <end position="54"/>
    </location>
</feature>
<accession>E3CZW4</accession>
<proteinExistence type="predicted"/>
<keyword evidence="1" id="KW-0472">Membrane</keyword>
<keyword evidence="1" id="KW-1133">Transmembrane helix</keyword>
<sequence>MTSSPSTPSLREHLASPVAALAAGVLAGFALRTLPGAWNAAAFGAGLGLGLTWIPRPEEDPGVLFLGGLLGLSGWVLAFVPLPWISLPLSLFQGVAVALLARTGLGEGPIPEEGDVSGWGPLGAGAGVLLSLLSPGVFLWLGGLLALLAVLGFLEERRPAAPLPEGETGAPLLPSSPPGPLRLPGAALLVGGFFLVLVRSCDLPSPGGARVLLLALWGLLLWMGVFRWGIFSALCFRHRAFVGGAVLAGGSAFVLAGASSLLNGLGGRLFPGGGGGTPEFLLLGLLLGGQGVVALLDRFPRLLVAAGLALGAGALGGLSGIWGVPSPGMWGLGCGAFGLGLGLVLESSWRIASGPLGPVHRASALRWYAAVLLGSLGAGRILAPAEFLRTSALFLRQMGNRLDAPLPSPDLLQDLLGRGAEQLAYGRCLALGVLLLLLLFPLLRLLPSHRR</sequence>
<dbReference type="Proteomes" id="UP000005096">
    <property type="component" value="Chromosome"/>
</dbReference>
<name>E3CZW4_9BACT</name>
<feature type="transmembrane region" description="Helical" evidence="1">
    <location>
        <begin position="303"/>
        <end position="322"/>
    </location>
</feature>
<dbReference type="HOGENOM" id="CLU_606416_0_0_0"/>
<evidence type="ECO:0000313" key="3">
    <source>
        <dbReference type="Proteomes" id="UP000005096"/>
    </source>
</evidence>
<organism evidence="2 3">
    <name type="scientific">Aminomonas paucivorans DSM 12260</name>
    <dbReference type="NCBI Taxonomy" id="584708"/>
    <lineage>
        <taxon>Bacteria</taxon>
        <taxon>Thermotogati</taxon>
        <taxon>Synergistota</taxon>
        <taxon>Synergistia</taxon>
        <taxon>Synergistales</taxon>
        <taxon>Synergistaceae</taxon>
        <taxon>Aminomonas</taxon>
    </lineage>
</organism>
<dbReference type="PaxDb" id="584708-Apau_0462"/>
<feature type="transmembrane region" description="Helical" evidence="1">
    <location>
        <begin position="137"/>
        <end position="154"/>
    </location>
</feature>
<reference evidence="2 3" key="1">
    <citation type="journal article" date="2010" name="Stand. Genomic Sci.">
        <title>Non-contiguous finished genome sequence of Aminomonas paucivorans type strain (GLU-3).</title>
        <authorList>
            <person name="Pitluck S."/>
            <person name="Yasawong M."/>
            <person name="Held B."/>
            <person name="Lapidus A."/>
            <person name="Nolan M."/>
            <person name="Copeland A."/>
            <person name="Lucas S."/>
            <person name="Del Rio T.G."/>
            <person name="Tice H."/>
            <person name="Cheng J.F."/>
            <person name="Chertkov O."/>
            <person name="Goodwin L."/>
            <person name="Tapia R."/>
            <person name="Han C."/>
            <person name="Liolios K."/>
            <person name="Ivanova N."/>
            <person name="Mavromatis K."/>
            <person name="Ovchinnikova G."/>
            <person name="Pati A."/>
            <person name="Chen A."/>
            <person name="Palaniappan K."/>
            <person name="Land M."/>
            <person name="Hauser L."/>
            <person name="Chang Y.J."/>
            <person name="Jeffries C.D."/>
            <person name="Pukall R."/>
            <person name="Spring S."/>
            <person name="Rohde M."/>
            <person name="Sikorski J."/>
            <person name="Goker M."/>
            <person name="Woyke T."/>
            <person name="Bristow J."/>
            <person name="Eisen J.A."/>
            <person name="Markowitz V."/>
            <person name="Hugenholtz P."/>
            <person name="Kyrpides N.C."/>
            <person name="Klenk H.P."/>
        </authorList>
    </citation>
    <scope>NUCLEOTIDE SEQUENCE [LARGE SCALE GENOMIC DNA]</scope>
    <source>
        <strain evidence="2 3">DSM 12260</strain>
    </source>
</reference>
<feature type="transmembrane region" description="Helical" evidence="1">
    <location>
        <begin position="328"/>
        <end position="345"/>
    </location>
</feature>
<feature type="transmembrane region" description="Helical" evidence="1">
    <location>
        <begin position="210"/>
        <end position="228"/>
    </location>
</feature>
<dbReference type="AlphaFoldDB" id="E3CZW4"/>
<feature type="transmembrane region" description="Helical" evidence="1">
    <location>
        <begin position="240"/>
        <end position="260"/>
    </location>
</feature>
<feature type="transmembrane region" description="Helical" evidence="1">
    <location>
        <begin position="63"/>
        <end position="85"/>
    </location>
</feature>